<gene>
    <name evidence="2" type="ORF">F2Q69_00011006</name>
</gene>
<evidence type="ECO:0000313" key="2">
    <source>
        <dbReference type="EMBL" id="KAF3554749.1"/>
    </source>
</evidence>
<dbReference type="PANTHER" id="PTHR31589:SF141">
    <property type="entry name" value="NEPROSIN DOMAIN-CONTAINING PROTEIN"/>
    <property type="match status" value="1"/>
</dbReference>
<feature type="region of interest" description="Disordered" evidence="1">
    <location>
        <begin position="1"/>
        <end position="24"/>
    </location>
</feature>
<name>A0A8S9QWJ1_BRACR</name>
<organism evidence="2 3">
    <name type="scientific">Brassica cretica</name>
    <name type="common">Mustard</name>
    <dbReference type="NCBI Taxonomy" id="69181"/>
    <lineage>
        <taxon>Eukaryota</taxon>
        <taxon>Viridiplantae</taxon>
        <taxon>Streptophyta</taxon>
        <taxon>Embryophyta</taxon>
        <taxon>Tracheophyta</taxon>
        <taxon>Spermatophyta</taxon>
        <taxon>Magnoliopsida</taxon>
        <taxon>eudicotyledons</taxon>
        <taxon>Gunneridae</taxon>
        <taxon>Pentapetalae</taxon>
        <taxon>rosids</taxon>
        <taxon>malvids</taxon>
        <taxon>Brassicales</taxon>
        <taxon>Brassicaceae</taxon>
        <taxon>Brassiceae</taxon>
        <taxon>Brassica</taxon>
    </lineage>
</organism>
<evidence type="ECO:0000256" key="1">
    <source>
        <dbReference type="SAM" id="MobiDB-lite"/>
    </source>
</evidence>
<accession>A0A8S9QWJ1</accession>
<dbReference type="AlphaFoldDB" id="A0A8S9QWJ1"/>
<sequence length="232" mass="26497">MFQEKFTSNESFDRKSKYKTNDQSCPKGTVAILRQRSETESLHLDTDDHFGHHFAVMDTYPDASIYRGAQADISIHNLTLQNNQLSRSQIWLENGPPGELNSIQVGWAGPNSLVLQVCNPAHQCELMFLYQFRAIKVWDHYPPRPERFRSLSHSFAFLLVWSTKFSFSIENFCKLSGEEDSNPGETDQKPGHCHSQSWGRYTAYWRLTMAVSPMTVGGRTRCVNVQSGLLSN</sequence>
<evidence type="ECO:0000313" key="3">
    <source>
        <dbReference type="Proteomes" id="UP000712600"/>
    </source>
</evidence>
<comment type="caution">
    <text evidence="2">The sequence shown here is derived from an EMBL/GenBank/DDBJ whole genome shotgun (WGS) entry which is preliminary data.</text>
</comment>
<dbReference type="EMBL" id="QGKX02000996">
    <property type="protein sequence ID" value="KAF3554749.1"/>
    <property type="molecule type" value="Genomic_DNA"/>
</dbReference>
<proteinExistence type="predicted"/>
<protein>
    <recommendedName>
        <fullName evidence="4">Neprosin domain-containing protein</fullName>
    </recommendedName>
</protein>
<dbReference type="InterPro" id="IPR053168">
    <property type="entry name" value="Glutamic_endopeptidase"/>
</dbReference>
<dbReference type="PANTHER" id="PTHR31589">
    <property type="entry name" value="PROTEIN, PUTATIVE (DUF239)-RELATED-RELATED"/>
    <property type="match status" value="1"/>
</dbReference>
<evidence type="ECO:0008006" key="4">
    <source>
        <dbReference type="Google" id="ProtNLM"/>
    </source>
</evidence>
<feature type="compositionally biased region" description="Polar residues" evidence="1">
    <location>
        <begin position="1"/>
        <end position="10"/>
    </location>
</feature>
<reference evidence="2" key="1">
    <citation type="submission" date="2019-12" db="EMBL/GenBank/DDBJ databases">
        <title>Genome sequencing and annotation of Brassica cretica.</title>
        <authorList>
            <person name="Studholme D.J."/>
            <person name="Sarris P."/>
        </authorList>
    </citation>
    <scope>NUCLEOTIDE SEQUENCE</scope>
    <source>
        <strain evidence="2">PFS-109/04</strain>
        <tissue evidence="2">Leaf</tissue>
    </source>
</reference>
<dbReference type="Proteomes" id="UP000712600">
    <property type="component" value="Unassembled WGS sequence"/>
</dbReference>